<reference evidence="1 2" key="1">
    <citation type="submission" date="2024-09" db="EMBL/GenBank/DDBJ databases">
        <authorList>
            <person name="Sun Q."/>
            <person name="Mori K."/>
        </authorList>
    </citation>
    <scope>NUCLEOTIDE SEQUENCE [LARGE SCALE GENOMIC DNA]</scope>
    <source>
        <strain evidence="1 2">JCM 3324</strain>
    </source>
</reference>
<name>A0ABV5NDE2_9ACTN</name>
<protein>
    <submittedName>
        <fullName evidence="1">Cytidylate kinase-like family protein</fullName>
    </submittedName>
</protein>
<dbReference type="EMBL" id="JBHMCF010000003">
    <property type="protein sequence ID" value="MFB9468308.1"/>
    <property type="molecule type" value="Genomic_DNA"/>
</dbReference>
<dbReference type="InterPro" id="IPR027417">
    <property type="entry name" value="P-loop_NTPase"/>
</dbReference>
<keyword evidence="2" id="KW-1185">Reference proteome</keyword>
<sequence>MRVVTISATYGTAGNQIGPAVAERLAVPFVDRAIPSAVAQQLGCTLEEALAHDDRAEHGLGRLFSGAMRLPTVTFGGVDMYVPGAMPLAPEEFVRHTERLLKEMAGDQGGVFLGRAGAVVLADHPGALHVRLDAPLTRRVRQTATLAELSEREARRVIEDNDRARTAYVRHFYRVDPADPCQYHLVLDSTTIPVTTCVELIVLAAEALG</sequence>
<gene>
    <name evidence="1" type="ORF">ACFFR3_02250</name>
</gene>
<comment type="caution">
    <text evidence="1">The sequence shown here is derived from an EMBL/GenBank/DDBJ whole genome shotgun (WGS) entry which is preliminary data.</text>
</comment>
<dbReference type="RefSeq" id="WP_345397662.1">
    <property type="nucleotide sequence ID" value="NZ_BAAAXS010000001.1"/>
</dbReference>
<dbReference type="Gene3D" id="3.40.50.300">
    <property type="entry name" value="P-loop containing nucleotide triphosphate hydrolases"/>
    <property type="match status" value="1"/>
</dbReference>
<dbReference type="Pfam" id="PF13189">
    <property type="entry name" value="Cytidylate_kin2"/>
    <property type="match status" value="1"/>
</dbReference>
<dbReference type="Proteomes" id="UP001589568">
    <property type="component" value="Unassembled WGS sequence"/>
</dbReference>
<evidence type="ECO:0000313" key="1">
    <source>
        <dbReference type="EMBL" id="MFB9468308.1"/>
    </source>
</evidence>
<accession>A0ABV5NDE2</accession>
<proteinExistence type="predicted"/>
<organism evidence="1 2">
    <name type="scientific">Nonomuraea salmonea</name>
    <dbReference type="NCBI Taxonomy" id="46181"/>
    <lineage>
        <taxon>Bacteria</taxon>
        <taxon>Bacillati</taxon>
        <taxon>Actinomycetota</taxon>
        <taxon>Actinomycetes</taxon>
        <taxon>Streptosporangiales</taxon>
        <taxon>Streptosporangiaceae</taxon>
        <taxon>Nonomuraea</taxon>
    </lineage>
</organism>
<evidence type="ECO:0000313" key="2">
    <source>
        <dbReference type="Proteomes" id="UP001589568"/>
    </source>
</evidence>